<dbReference type="Gene3D" id="3.10.310.50">
    <property type="match status" value="1"/>
</dbReference>
<reference evidence="2 3" key="1">
    <citation type="submission" date="2017-03" db="EMBL/GenBank/DDBJ databases">
        <authorList>
            <person name="Afonso C.L."/>
            <person name="Miller P.J."/>
            <person name="Scott M.A."/>
            <person name="Spackman E."/>
            <person name="Goraichik I."/>
            <person name="Dimitrov K.M."/>
            <person name="Suarez D.L."/>
            <person name="Swayne D.E."/>
        </authorList>
    </citation>
    <scope>NUCLEOTIDE SEQUENCE [LARGE SCALE GENOMIC DNA]</scope>
    <source>
        <strain evidence="2">SB41UT1</strain>
    </source>
</reference>
<dbReference type="Pfam" id="PF04536">
    <property type="entry name" value="TPM_phosphatase"/>
    <property type="match status" value="1"/>
</dbReference>
<dbReference type="EC" id="3.4.21.107" evidence="2"/>
<dbReference type="Pfam" id="PF00595">
    <property type="entry name" value="PDZ"/>
    <property type="match status" value="1"/>
</dbReference>
<keyword evidence="2" id="KW-0378">Hydrolase</keyword>
<dbReference type="InterPro" id="IPR036034">
    <property type="entry name" value="PDZ_sf"/>
</dbReference>
<evidence type="ECO:0000259" key="1">
    <source>
        <dbReference type="PROSITE" id="PS50106"/>
    </source>
</evidence>
<sequence length="439" mass="49833">MHRNSTSDWLTSGAIALVLLFAVVLGILAVRAWQLQQTPVLVDDHYGLLDQREQNYLGQYHSRLLEQFDVDYRIVIIPGQDDIAILTADLFRAMDVGHYSQAGKGLLLVLQPDADKVRLEVGYSLEPIMLDAFVAYIESEQMVPFFQKMRVADGIVATTELIVNRFQNAAVSVDVSSELWVKGSGGAGAQSEAQLGQGASKEDYQNRSFSLVVRNEPQDPVLAYMSAMEHQDTNPTLSFYTAQTQEMLKDWVVTSSQMKNMSHTYKSCGSANIMLNHDHTLGVMRYPVEQRQCSPWFLAREGDVWKLDLTMMQHAIRFNANNQWRVNREAFHHYWFGFSDLNLDRNGYPRKNNRSYTWGLTVVDDRRAKPLAWISRIIPGSRAEAAGLQQGDIITAFNSKVLDNRRAFFTQLDALESGEKFKLSIQRQGQRLELAMVQP</sequence>
<evidence type="ECO:0000313" key="3">
    <source>
        <dbReference type="Proteomes" id="UP000196573"/>
    </source>
</evidence>
<keyword evidence="3" id="KW-1185">Reference proteome</keyword>
<proteinExistence type="predicted"/>
<dbReference type="GO" id="GO:0008233">
    <property type="term" value="F:peptidase activity"/>
    <property type="evidence" value="ECO:0007669"/>
    <property type="project" value="UniProtKB-KW"/>
</dbReference>
<dbReference type="SUPFAM" id="SSF50156">
    <property type="entry name" value="PDZ domain-like"/>
    <property type="match status" value="1"/>
</dbReference>
<keyword evidence="2" id="KW-0645">Protease</keyword>
<accession>A0A1X7AG50</accession>
<dbReference type="PROSITE" id="PS50106">
    <property type="entry name" value="PDZ"/>
    <property type="match status" value="1"/>
</dbReference>
<dbReference type="RefSeq" id="WP_087107180.1">
    <property type="nucleotide sequence ID" value="NZ_CBCSCN010000001.1"/>
</dbReference>
<dbReference type="GO" id="GO:0006508">
    <property type="term" value="P:proteolysis"/>
    <property type="evidence" value="ECO:0007669"/>
    <property type="project" value="UniProtKB-KW"/>
</dbReference>
<organism evidence="2 3">
    <name type="scientific">Parendozoicomonas haliclonae</name>
    <dbReference type="NCBI Taxonomy" id="1960125"/>
    <lineage>
        <taxon>Bacteria</taxon>
        <taxon>Pseudomonadati</taxon>
        <taxon>Pseudomonadota</taxon>
        <taxon>Gammaproteobacteria</taxon>
        <taxon>Oceanospirillales</taxon>
        <taxon>Endozoicomonadaceae</taxon>
        <taxon>Parendozoicomonas</taxon>
    </lineage>
</organism>
<dbReference type="InterPro" id="IPR001478">
    <property type="entry name" value="PDZ"/>
</dbReference>
<name>A0A1X7AG50_9GAMM</name>
<dbReference type="OrthoDB" id="9810918at2"/>
<dbReference type="AlphaFoldDB" id="A0A1X7AG50"/>
<protein>
    <submittedName>
        <fullName evidence="2">Periplasmic pH-dependent serine endoprotease DegQ</fullName>
        <ecNumber evidence="2">3.4.21.107</ecNumber>
    </submittedName>
</protein>
<dbReference type="InterPro" id="IPR007621">
    <property type="entry name" value="TPM_dom"/>
</dbReference>
<gene>
    <name evidence="2" type="primary">degQ</name>
    <name evidence="2" type="ORF">EHSB41UT_00816</name>
</gene>
<dbReference type="SMART" id="SM00228">
    <property type="entry name" value="PDZ"/>
    <property type="match status" value="1"/>
</dbReference>
<dbReference type="Proteomes" id="UP000196573">
    <property type="component" value="Unassembled WGS sequence"/>
</dbReference>
<dbReference type="Gene3D" id="2.30.42.10">
    <property type="match status" value="1"/>
</dbReference>
<dbReference type="EMBL" id="FWPT01000002">
    <property type="protein sequence ID" value="SMA37992.1"/>
    <property type="molecule type" value="Genomic_DNA"/>
</dbReference>
<feature type="domain" description="PDZ" evidence="1">
    <location>
        <begin position="340"/>
        <end position="404"/>
    </location>
</feature>
<evidence type="ECO:0000313" key="2">
    <source>
        <dbReference type="EMBL" id="SMA37992.1"/>
    </source>
</evidence>